<keyword evidence="1" id="KW-0805">Transcription regulation</keyword>
<evidence type="ECO:0000313" key="8">
    <source>
        <dbReference type="Proteomes" id="UP001566331"/>
    </source>
</evidence>
<feature type="domain" description="RNA polymerase sigma-70 region 2" evidence="6">
    <location>
        <begin position="8"/>
        <end position="57"/>
    </location>
</feature>
<keyword evidence="4" id="KW-0804">Transcription</keyword>
<accession>A0ABV4HNN9</accession>
<dbReference type="PANTHER" id="PTHR43133:SF8">
    <property type="entry name" value="RNA POLYMERASE SIGMA FACTOR HI_1459-RELATED"/>
    <property type="match status" value="1"/>
</dbReference>
<name>A0ABV4HNN9_9GAMM</name>
<protein>
    <submittedName>
        <fullName evidence="7">RNA polymerase sigma factor</fullName>
    </submittedName>
</protein>
<feature type="region of interest" description="Disordered" evidence="5">
    <location>
        <begin position="70"/>
        <end position="91"/>
    </location>
</feature>
<reference evidence="7 8" key="1">
    <citation type="submission" date="2024-07" db="EMBL/GenBank/DDBJ databases">
        <title>Luteimonas salilacus sp. nov., isolated from the shore soil of Salt Lake in Tibet of China.</title>
        <authorList>
            <person name="Zhang X."/>
            <person name="Li A."/>
        </authorList>
    </citation>
    <scope>NUCLEOTIDE SEQUENCE [LARGE SCALE GENOMIC DNA]</scope>
    <source>
        <strain evidence="7 8">B3-2-R+30</strain>
    </source>
</reference>
<dbReference type="Pfam" id="PF04542">
    <property type="entry name" value="Sigma70_r2"/>
    <property type="match status" value="1"/>
</dbReference>
<keyword evidence="8" id="KW-1185">Reference proteome</keyword>
<dbReference type="PANTHER" id="PTHR43133">
    <property type="entry name" value="RNA POLYMERASE ECF-TYPE SIGMA FACTO"/>
    <property type="match status" value="1"/>
</dbReference>
<dbReference type="InterPro" id="IPR007627">
    <property type="entry name" value="RNA_pol_sigma70_r2"/>
</dbReference>
<dbReference type="SUPFAM" id="SSF88946">
    <property type="entry name" value="Sigma2 domain of RNA polymerase sigma factors"/>
    <property type="match status" value="1"/>
</dbReference>
<evidence type="ECO:0000313" key="7">
    <source>
        <dbReference type="EMBL" id="MEZ0473342.1"/>
    </source>
</evidence>
<keyword evidence="3" id="KW-0238">DNA-binding</keyword>
<dbReference type="EMBL" id="JBFWIC010000002">
    <property type="protein sequence ID" value="MEZ0473342.1"/>
    <property type="molecule type" value="Genomic_DNA"/>
</dbReference>
<evidence type="ECO:0000256" key="1">
    <source>
        <dbReference type="ARBA" id="ARBA00023015"/>
    </source>
</evidence>
<comment type="caution">
    <text evidence="7">The sequence shown here is derived from an EMBL/GenBank/DDBJ whole genome shotgun (WGS) entry which is preliminary data.</text>
</comment>
<evidence type="ECO:0000256" key="3">
    <source>
        <dbReference type="ARBA" id="ARBA00023125"/>
    </source>
</evidence>
<dbReference type="InterPro" id="IPR036388">
    <property type="entry name" value="WH-like_DNA-bd_sf"/>
</dbReference>
<organism evidence="7 8">
    <name type="scientific">Luteimonas salinilitoris</name>
    <dbReference type="NCBI Taxonomy" id="3237697"/>
    <lineage>
        <taxon>Bacteria</taxon>
        <taxon>Pseudomonadati</taxon>
        <taxon>Pseudomonadota</taxon>
        <taxon>Gammaproteobacteria</taxon>
        <taxon>Lysobacterales</taxon>
        <taxon>Lysobacteraceae</taxon>
        <taxon>Luteimonas</taxon>
    </lineage>
</organism>
<proteinExistence type="predicted"/>
<evidence type="ECO:0000256" key="5">
    <source>
        <dbReference type="SAM" id="MobiDB-lite"/>
    </source>
</evidence>
<dbReference type="Gene3D" id="1.10.1740.10">
    <property type="match status" value="1"/>
</dbReference>
<evidence type="ECO:0000256" key="2">
    <source>
        <dbReference type="ARBA" id="ARBA00023082"/>
    </source>
</evidence>
<dbReference type="RefSeq" id="WP_370562088.1">
    <property type="nucleotide sequence ID" value="NZ_JBFWIB010000001.1"/>
</dbReference>
<dbReference type="Gene3D" id="1.10.10.10">
    <property type="entry name" value="Winged helix-like DNA-binding domain superfamily/Winged helix DNA-binding domain"/>
    <property type="match status" value="1"/>
</dbReference>
<keyword evidence="2" id="KW-0731">Sigma factor</keyword>
<evidence type="ECO:0000259" key="6">
    <source>
        <dbReference type="Pfam" id="PF04542"/>
    </source>
</evidence>
<gene>
    <name evidence="7" type="ORF">AB6713_01740</name>
</gene>
<evidence type="ECO:0000256" key="4">
    <source>
        <dbReference type="ARBA" id="ARBA00023163"/>
    </source>
</evidence>
<dbReference type="InterPro" id="IPR039425">
    <property type="entry name" value="RNA_pol_sigma-70-like"/>
</dbReference>
<sequence>MMPAIDRETYRALRDQARKLTRSAADAEDLLQEVLLAALRAGRADPPWLAGVLRRQAALAIRGSVRARRRERHAEAGASPGHDEPATESVADPCTAPQVLRQLSPAARQVAVLALHGLSPEEIRWVLELSAAAFRQRLTSIRKSLDLASSDLRAQARALAYVRDPPRSVDLQFGLVRRALKAAIGERAALGTHDEDGHLLLVRRHAHTSGTGGNE</sequence>
<dbReference type="InterPro" id="IPR013325">
    <property type="entry name" value="RNA_pol_sigma_r2"/>
</dbReference>
<dbReference type="Proteomes" id="UP001566331">
    <property type="component" value="Unassembled WGS sequence"/>
</dbReference>